<proteinExistence type="predicted"/>
<accession>A0ABR2SRS9</accession>
<organism evidence="1 2">
    <name type="scientific">Hibiscus sabdariffa</name>
    <name type="common">roselle</name>
    <dbReference type="NCBI Taxonomy" id="183260"/>
    <lineage>
        <taxon>Eukaryota</taxon>
        <taxon>Viridiplantae</taxon>
        <taxon>Streptophyta</taxon>
        <taxon>Embryophyta</taxon>
        <taxon>Tracheophyta</taxon>
        <taxon>Spermatophyta</taxon>
        <taxon>Magnoliopsida</taxon>
        <taxon>eudicotyledons</taxon>
        <taxon>Gunneridae</taxon>
        <taxon>Pentapetalae</taxon>
        <taxon>rosids</taxon>
        <taxon>malvids</taxon>
        <taxon>Malvales</taxon>
        <taxon>Malvaceae</taxon>
        <taxon>Malvoideae</taxon>
        <taxon>Hibiscus</taxon>
    </lineage>
</organism>
<sequence>MQNSKLHRRGSWGKGTNGTHEISSHLALKSVSLDFDQCTPIKKHRTLMMSSMIRRVAKDGNSSTGARCSYCGRLLAKMMDTKGESPALLRKSCVAPSSASKFLKSKSVSDREHEIPICPLNLVVGTICYASLDIKFSMVFFFFDDSARLINHFDSLY</sequence>
<gene>
    <name evidence="1" type="ORF">V6N11_067507</name>
</gene>
<name>A0ABR2SRS9_9ROSI</name>
<dbReference type="Proteomes" id="UP001396334">
    <property type="component" value="Unassembled WGS sequence"/>
</dbReference>
<dbReference type="EMBL" id="JBBPBN010000012">
    <property type="protein sequence ID" value="KAK9027684.1"/>
    <property type="molecule type" value="Genomic_DNA"/>
</dbReference>
<comment type="caution">
    <text evidence="1">The sequence shown here is derived from an EMBL/GenBank/DDBJ whole genome shotgun (WGS) entry which is preliminary data.</text>
</comment>
<evidence type="ECO:0000313" key="1">
    <source>
        <dbReference type="EMBL" id="KAK9027684.1"/>
    </source>
</evidence>
<evidence type="ECO:0000313" key="2">
    <source>
        <dbReference type="Proteomes" id="UP001396334"/>
    </source>
</evidence>
<reference evidence="1 2" key="1">
    <citation type="journal article" date="2024" name="G3 (Bethesda)">
        <title>Genome assembly of Hibiscus sabdariffa L. provides insights into metabolisms of medicinal natural products.</title>
        <authorList>
            <person name="Kim T."/>
        </authorList>
    </citation>
    <scope>NUCLEOTIDE SEQUENCE [LARGE SCALE GENOMIC DNA]</scope>
    <source>
        <strain evidence="1">TK-2024</strain>
        <tissue evidence="1">Old leaves</tissue>
    </source>
</reference>
<keyword evidence="2" id="KW-1185">Reference proteome</keyword>
<protein>
    <submittedName>
        <fullName evidence="1">Uncharacterized protein</fullName>
    </submittedName>
</protein>